<proteinExistence type="inferred from homology"/>
<dbReference type="PRINTS" id="PR00504">
    <property type="entry name" value="CHROMODOMAIN"/>
</dbReference>
<dbReference type="SMART" id="SM00298">
    <property type="entry name" value="CHROMO"/>
    <property type="match status" value="1"/>
</dbReference>
<comment type="caution">
    <text evidence="14">The sequence shown here is derived from an EMBL/GenBank/DDBJ whole genome shotgun (WGS) entry which is preliminary data.</text>
</comment>
<dbReference type="GO" id="GO:0008170">
    <property type="term" value="F:N-methyltransferase activity"/>
    <property type="evidence" value="ECO:0007669"/>
    <property type="project" value="InterPro"/>
</dbReference>
<feature type="domain" description="Chromo" evidence="12">
    <location>
        <begin position="333"/>
        <end position="391"/>
    </location>
</feature>
<feature type="region of interest" description="Disordered" evidence="11">
    <location>
        <begin position="387"/>
        <end position="448"/>
    </location>
</feature>
<keyword evidence="8" id="KW-0238">DNA-binding</keyword>
<dbReference type="Proteomes" id="UP000663854">
    <property type="component" value="Unassembled WGS sequence"/>
</dbReference>
<evidence type="ECO:0000256" key="8">
    <source>
        <dbReference type="ARBA" id="ARBA00023125"/>
    </source>
</evidence>
<dbReference type="InterPro" id="IPR002941">
    <property type="entry name" value="DNA_methylase_N4/N6"/>
</dbReference>
<keyword evidence="5" id="KW-0808">Transferase</keyword>
<dbReference type="InterPro" id="IPR023780">
    <property type="entry name" value="Chromo_domain"/>
</dbReference>
<dbReference type="EMBL" id="CAJNOL010001910">
    <property type="protein sequence ID" value="CAF1436554.1"/>
    <property type="molecule type" value="Genomic_DNA"/>
</dbReference>
<dbReference type="InterPro" id="IPR017984">
    <property type="entry name" value="Chromo_dom_subgr"/>
</dbReference>
<protein>
    <recommendedName>
        <fullName evidence="3">site-specific DNA-methyltransferase (cytosine-N(4)-specific)</fullName>
        <ecNumber evidence="3">2.1.1.113</ecNumber>
    </recommendedName>
</protein>
<dbReference type="InterPro" id="IPR001091">
    <property type="entry name" value="RM_Methyltransferase"/>
</dbReference>
<dbReference type="InterPro" id="IPR016197">
    <property type="entry name" value="Chromo-like_dom_sf"/>
</dbReference>
<dbReference type="EMBL" id="CAJNOH010001113">
    <property type="protein sequence ID" value="CAF1177687.1"/>
    <property type="molecule type" value="Genomic_DNA"/>
</dbReference>
<evidence type="ECO:0000259" key="12">
    <source>
        <dbReference type="PROSITE" id="PS50013"/>
    </source>
</evidence>
<accession>A0A815NQH5</accession>
<evidence type="ECO:0000256" key="11">
    <source>
        <dbReference type="SAM" id="MobiDB-lite"/>
    </source>
</evidence>
<name>A0A815NQH5_9BILA</name>
<dbReference type="InterPro" id="IPR000953">
    <property type="entry name" value="Chromo/chromo_shadow_dom"/>
</dbReference>
<sequence length="448" mass="52869">MKKKMIRRNTKSNRTVEIIDLSKDNDDAKQEFFIHNHRQSSTFHYNYNIRIDIKIPSKTTRITNINKESSLSNDHYINKKKLNLMINKYLIIDCIKGLKMLPNDSIQCIITSPPYNKLGLRQGRPYNGQIIYDTYDDNMNEIEYQKWQCKFLNEINRVLTPSGSLFYNHKDRRYSHCDYPPEQFILQSKLKLYQTIIWDRGSTPNQNNSYFRPNHEKIFWLTKSSSSLSSSPKYYRDRLPEYFKNSIWKIKPDRTNKHPAPFPSIIPEICILSTTDENDIVLDPFAGSGSTLIAANNLKRSFIGFDISKKYQNMFKQRLANSNDKIHLWEEMFTVEKILDRRIKNGSIEYLLKWKGFNNDQNTWEHENNLDCPDLLEQFKTSLKKYQKKKYSSSNKKSLVKMSSPNSHANKRKSSSSTSSTEEETNRRMVKRHCQYIMVTSSSNNDDD</sequence>
<dbReference type="CDD" id="cd18631">
    <property type="entry name" value="CD_HP1_like"/>
    <property type="match status" value="1"/>
</dbReference>
<evidence type="ECO:0000256" key="5">
    <source>
        <dbReference type="ARBA" id="ARBA00022679"/>
    </source>
</evidence>
<feature type="compositionally biased region" description="Low complexity" evidence="11">
    <location>
        <begin position="392"/>
        <end position="401"/>
    </location>
</feature>
<dbReference type="GO" id="GO:0032259">
    <property type="term" value="P:methylation"/>
    <property type="evidence" value="ECO:0007669"/>
    <property type="project" value="UniProtKB-KW"/>
</dbReference>
<reference evidence="14" key="1">
    <citation type="submission" date="2021-02" db="EMBL/GenBank/DDBJ databases">
        <authorList>
            <person name="Nowell W R."/>
        </authorList>
    </citation>
    <scope>NUCLEOTIDE SEQUENCE</scope>
</reference>
<feature type="compositionally biased region" description="Polar residues" evidence="11">
    <location>
        <begin position="438"/>
        <end position="448"/>
    </location>
</feature>
<dbReference type="GO" id="GO:0005634">
    <property type="term" value="C:nucleus"/>
    <property type="evidence" value="ECO:0007669"/>
    <property type="project" value="UniProtKB-SubCell"/>
</dbReference>
<dbReference type="PROSITE" id="PS50013">
    <property type="entry name" value="CHROMO_2"/>
    <property type="match status" value="1"/>
</dbReference>
<evidence type="ECO:0000313" key="13">
    <source>
        <dbReference type="EMBL" id="CAF1177687.1"/>
    </source>
</evidence>
<evidence type="ECO:0000256" key="6">
    <source>
        <dbReference type="ARBA" id="ARBA00022691"/>
    </source>
</evidence>
<evidence type="ECO:0000256" key="10">
    <source>
        <dbReference type="ARBA" id="ARBA00049120"/>
    </source>
</evidence>
<evidence type="ECO:0000313" key="15">
    <source>
        <dbReference type="Proteomes" id="UP000663870"/>
    </source>
</evidence>
<dbReference type="EC" id="2.1.1.113" evidence="3"/>
<evidence type="ECO:0000256" key="1">
    <source>
        <dbReference type="ARBA" id="ARBA00004123"/>
    </source>
</evidence>
<keyword evidence="4" id="KW-0489">Methyltransferase</keyword>
<dbReference type="SUPFAM" id="SSF54160">
    <property type="entry name" value="Chromo domain-like"/>
    <property type="match status" value="1"/>
</dbReference>
<dbReference type="GO" id="GO:0015667">
    <property type="term" value="F:site-specific DNA-methyltransferase (cytosine-N4-specific) activity"/>
    <property type="evidence" value="ECO:0007669"/>
    <property type="project" value="UniProtKB-EC"/>
</dbReference>
<keyword evidence="15" id="KW-1185">Reference proteome</keyword>
<evidence type="ECO:0000256" key="2">
    <source>
        <dbReference type="ARBA" id="ARBA00010203"/>
    </source>
</evidence>
<dbReference type="Pfam" id="PF00385">
    <property type="entry name" value="Chromo"/>
    <property type="match status" value="1"/>
</dbReference>
<dbReference type="Gene3D" id="3.40.50.150">
    <property type="entry name" value="Vaccinia Virus protein VP39"/>
    <property type="match status" value="1"/>
</dbReference>
<keyword evidence="6" id="KW-0949">S-adenosyl-L-methionine</keyword>
<comment type="catalytic activity">
    <reaction evidence="10">
        <text>a 2'-deoxycytidine in DNA + S-adenosyl-L-methionine = an N(4)-methyl-2'-deoxycytidine in DNA + S-adenosyl-L-homocysteine + H(+)</text>
        <dbReference type="Rhea" id="RHEA:16857"/>
        <dbReference type="Rhea" id="RHEA-COMP:11369"/>
        <dbReference type="Rhea" id="RHEA-COMP:13674"/>
        <dbReference type="ChEBI" id="CHEBI:15378"/>
        <dbReference type="ChEBI" id="CHEBI:57856"/>
        <dbReference type="ChEBI" id="CHEBI:59789"/>
        <dbReference type="ChEBI" id="CHEBI:85452"/>
        <dbReference type="ChEBI" id="CHEBI:137933"/>
        <dbReference type="EC" id="2.1.1.113"/>
    </reaction>
</comment>
<dbReference type="Proteomes" id="UP000663870">
    <property type="component" value="Unassembled WGS sequence"/>
</dbReference>
<dbReference type="Gene3D" id="2.40.50.40">
    <property type="match status" value="1"/>
</dbReference>
<dbReference type="SUPFAM" id="SSF53335">
    <property type="entry name" value="S-adenosyl-L-methionine-dependent methyltransferases"/>
    <property type="match status" value="1"/>
</dbReference>
<evidence type="ECO:0000313" key="14">
    <source>
        <dbReference type="EMBL" id="CAF1436554.1"/>
    </source>
</evidence>
<dbReference type="Pfam" id="PF01555">
    <property type="entry name" value="N6_N4_Mtase"/>
    <property type="match status" value="1"/>
</dbReference>
<dbReference type="PROSITE" id="PS00093">
    <property type="entry name" value="N4_MTASE"/>
    <property type="match status" value="1"/>
</dbReference>
<dbReference type="InterPro" id="IPR051219">
    <property type="entry name" value="Heterochromatin_chromo-domain"/>
</dbReference>
<evidence type="ECO:0000256" key="7">
    <source>
        <dbReference type="ARBA" id="ARBA00022747"/>
    </source>
</evidence>
<comment type="subcellular location">
    <subcellularLocation>
        <location evidence="1">Nucleus</location>
    </subcellularLocation>
</comment>
<evidence type="ECO:0000256" key="9">
    <source>
        <dbReference type="ARBA" id="ARBA00023242"/>
    </source>
</evidence>
<keyword evidence="9" id="KW-0539">Nucleus</keyword>
<keyword evidence="7" id="KW-0680">Restriction system</keyword>
<dbReference type="GO" id="GO:0003677">
    <property type="term" value="F:DNA binding"/>
    <property type="evidence" value="ECO:0007669"/>
    <property type="project" value="UniProtKB-KW"/>
</dbReference>
<dbReference type="PRINTS" id="PR00508">
    <property type="entry name" value="S21N4MTFRASE"/>
</dbReference>
<dbReference type="AlphaFoldDB" id="A0A815NQH5"/>
<dbReference type="PANTHER" id="PTHR22812">
    <property type="entry name" value="CHROMOBOX PROTEIN"/>
    <property type="match status" value="1"/>
</dbReference>
<evidence type="ECO:0000256" key="4">
    <source>
        <dbReference type="ARBA" id="ARBA00022603"/>
    </source>
</evidence>
<organism evidence="14 15">
    <name type="scientific">Rotaria sordida</name>
    <dbReference type="NCBI Taxonomy" id="392033"/>
    <lineage>
        <taxon>Eukaryota</taxon>
        <taxon>Metazoa</taxon>
        <taxon>Spiralia</taxon>
        <taxon>Gnathifera</taxon>
        <taxon>Rotifera</taxon>
        <taxon>Eurotatoria</taxon>
        <taxon>Bdelloidea</taxon>
        <taxon>Philodinida</taxon>
        <taxon>Philodinidae</taxon>
        <taxon>Rotaria</taxon>
    </lineage>
</organism>
<comment type="similarity">
    <text evidence="2">Belongs to the N(4)/N(6)-methyltransferase family. N(4) subfamily.</text>
</comment>
<dbReference type="InterPro" id="IPR029063">
    <property type="entry name" value="SAM-dependent_MTases_sf"/>
</dbReference>
<evidence type="ECO:0000256" key="3">
    <source>
        <dbReference type="ARBA" id="ARBA00012185"/>
    </source>
</evidence>
<gene>
    <name evidence="14" type="ORF">JXQ802_LOCUS36745</name>
    <name evidence="13" type="ORF">PYM288_LOCUS23631</name>
</gene>
<dbReference type="GO" id="GO:0009307">
    <property type="term" value="P:DNA restriction-modification system"/>
    <property type="evidence" value="ECO:0007669"/>
    <property type="project" value="UniProtKB-KW"/>
</dbReference>
<dbReference type="InterPro" id="IPR017985">
    <property type="entry name" value="MeTrfase_CN4_CS"/>
</dbReference>